<dbReference type="GO" id="GO:0016887">
    <property type="term" value="F:ATP hydrolysis activity"/>
    <property type="evidence" value="ECO:0007669"/>
    <property type="project" value="InterPro"/>
</dbReference>
<evidence type="ECO:0000256" key="3">
    <source>
        <dbReference type="ARBA" id="ARBA00022741"/>
    </source>
</evidence>
<dbReference type="GO" id="GO:0015658">
    <property type="term" value="F:branched-chain amino acid transmembrane transporter activity"/>
    <property type="evidence" value="ECO:0007669"/>
    <property type="project" value="TreeGrafter"/>
</dbReference>
<dbReference type="SMART" id="SM00382">
    <property type="entry name" value="AAA"/>
    <property type="match status" value="1"/>
</dbReference>
<dbReference type="AlphaFoldDB" id="A0A286H3U6"/>
<dbReference type="Gene3D" id="3.40.50.300">
    <property type="entry name" value="P-loop containing nucleotide triphosphate hydrolases"/>
    <property type="match status" value="1"/>
</dbReference>
<sequence>MTLFRLTGLTGGQGAVPFVRDVDLEVRPGELVGLAGRNGMGKSTTLRTAFGLATRFGGEVVVADTPVPPRRPDLPARLGASFMPEDRGVFPTLSVAENLELARRRGYRPAVDPRDVFPLLTERAGQPAGTLSGGQQQLVGFARAVLAGSRLIAVDELTQGLQPSIVTQVLEVATQLAAAGVGLLLVDQSPSVLTQWCSRVLVMEAGRLVLDEVVTEETAARVSDLLVLR</sequence>
<dbReference type="InterPro" id="IPR003593">
    <property type="entry name" value="AAA+_ATPase"/>
</dbReference>
<dbReference type="PROSITE" id="PS50893">
    <property type="entry name" value="ABC_TRANSPORTER_2"/>
    <property type="match status" value="1"/>
</dbReference>
<dbReference type="InterPro" id="IPR052156">
    <property type="entry name" value="BCAA_Transport_ATP-bd_LivF"/>
</dbReference>
<keyword evidence="4 7" id="KW-0067">ATP-binding</keyword>
<proteinExistence type="inferred from homology"/>
<gene>
    <name evidence="7" type="ORF">SAMN06272739_3576</name>
</gene>
<dbReference type="PANTHER" id="PTHR43820:SF2">
    <property type="entry name" value="ABC TRANSPORTER ATP-BINDING PROTEIN"/>
    <property type="match status" value="1"/>
</dbReference>
<evidence type="ECO:0000259" key="6">
    <source>
        <dbReference type="PROSITE" id="PS50893"/>
    </source>
</evidence>
<dbReference type="InterPro" id="IPR017871">
    <property type="entry name" value="ABC_transporter-like_CS"/>
</dbReference>
<dbReference type="GO" id="GO:0015807">
    <property type="term" value="P:L-amino acid transport"/>
    <property type="evidence" value="ECO:0007669"/>
    <property type="project" value="TreeGrafter"/>
</dbReference>
<dbReference type="PROSITE" id="PS00211">
    <property type="entry name" value="ABC_TRANSPORTER_1"/>
    <property type="match status" value="1"/>
</dbReference>
<evidence type="ECO:0000256" key="1">
    <source>
        <dbReference type="ARBA" id="ARBA00005417"/>
    </source>
</evidence>
<evidence type="ECO:0000256" key="4">
    <source>
        <dbReference type="ARBA" id="ARBA00022840"/>
    </source>
</evidence>
<dbReference type="InterPro" id="IPR003439">
    <property type="entry name" value="ABC_transporter-like_ATP-bd"/>
</dbReference>
<dbReference type="Pfam" id="PF00005">
    <property type="entry name" value="ABC_tran"/>
    <property type="match status" value="1"/>
</dbReference>
<evidence type="ECO:0000256" key="5">
    <source>
        <dbReference type="ARBA" id="ARBA00022970"/>
    </source>
</evidence>
<organism evidence="7 8">
    <name type="scientific">Blastococcus haudaquaticus</name>
    <dbReference type="NCBI Taxonomy" id="1938745"/>
    <lineage>
        <taxon>Bacteria</taxon>
        <taxon>Bacillati</taxon>
        <taxon>Actinomycetota</taxon>
        <taxon>Actinomycetes</taxon>
        <taxon>Geodermatophilales</taxon>
        <taxon>Geodermatophilaceae</taxon>
        <taxon>Blastococcus</taxon>
    </lineage>
</organism>
<dbReference type="RefSeq" id="WP_143278488.1">
    <property type="nucleotide sequence ID" value="NZ_OCNK01000004.1"/>
</dbReference>
<keyword evidence="3" id="KW-0547">Nucleotide-binding</keyword>
<comment type="similarity">
    <text evidence="1">Belongs to the ABC transporter superfamily.</text>
</comment>
<accession>A0A286H3U6</accession>
<keyword evidence="8" id="KW-1185">Reference proteome</keyword>
<feature type="domain" description="ABC transporter" evidence="6">
    <location>
        <begin position="4"/>
        <end position="226"/>
    </location>
</feature>
<evidence type="ECO:0000313" key="8">
    <source>
        <dbReference type="Proteomes" id="UP000219482"/>
    </source>
</evidence>
<keyword evidence="2" id="KW-0813">Transport</keyword>
<dbReference type="GO" id="GO:0005524">
    <property type="term" value="F:ATP binding"/>
    <property type="evidence" value="ECO:0007669"/>
    <property type="project" value="UniProtKB-KW"/>
</dbReference>
<name>A0A286H3U6_9ACTN</name>
<dbReference type="EMBL" id="OCNK01000004">
    <property type="protein sequence ID" value="SOE02455.1"/>
    <property type="molecule type" value="Genomic_DNA"/>
</dbReference>
<dbReference type="InterPro" id="IPR027417">
    <property type="entry name" value="P-loop_NTPase"/>
</dbReference>
<reference evidence="8" key="1">
    <citation type="submission" date="2017-09" db="EMBL/GenBank/DDBJ databases">
        <authorList>
            <person name="Varghese N."/>
            <person name="Submissions S."/>
        </authorList>
    </citation>
    <scope>NUCLEOTIDE SEQUENCE [LARGE SCALE GENOMIC DNA]</scope>
    <source>
        <strain evidence="8">DSM 44270</strain>
    </source>
</reference>
<evidence type="ECO:0000256" key="2">
    <source>
        <dbReference type="ARBA" id="ARBA00022448"/>
    </source>
</evidence>
<protein>
    <submittedName>
        <fullName evidence="7">Branched-chain amino acid transport system ATP-binding protein</fullName>
    </submittedName>
</protein>
<dbReference type="PANTHER" id="PTHR43820">
    <property type="entry name" value="HIGH-AFFINITY BRANCHED-CHAIN AMINO ACID TRANSPORT ATP-BINDING PROTEIN LIVF"/>
    <property type="match status" value="1"/>
</dbReference>
<evidence type="ECO:0000313" key="7">
    <source>
        <dbReference type="EMBL" id="SOE02455.1"/>
    </source>
</evidence>
<dbReference type="SUPFAM" id="SSF52540">
    <property type="entry name" value="P-loop containing nucleoside triphosphate hydrolases"/>
    <property type="match status" value="1"/>
</dbReference>
<keyword evidence="5" id="KW-0029">Amino-acid transport</keyword>
<dbReference type="Proteomes" id="UP000219482">
    <property type="component" value="Unassembled WGS sequence"/>
</dbReference>
<dbReference type="OrthoDB" id="9776369at2"/>